<evidence type="ECO:0000259" key="9">
    <source>
        <dbReference type="Pfam" id="PF05161"/>
    </source>
</evidence>
<dbReference type="GO" id="GO:0005737">
    <property type="term" value="C:cytoplasm"/>
    <property type="evidence" value="ECO:0007669"/>
    <property type="project" value="TreeGrafter"/>
</dbReference>
<name>A0A834HMS5_RHYFE</name>
<dbReference type="SUPFAM" id="SSF82544">
    <property type="entry name" value="GckA/TtuD-like"/>
    <property type="match status" value="1"/>
</dbReference>
<evidence type="ECO:0000313" key="11">
    <source>
        <dbReference type="EMBL" id="KAF7265112.1"/>
    </source>
</evidence>
<dbReference type="Pfam" id="PF13660">
    <property type="entry name" value="DUF4147"/>
    <property type="match status" value="1"/>
</dbReference>
<proteinExistence type="inferred from homology"/>
<dbReference type="Gene3D" id="3.40.50.10180">
    <property type="entry name" value="Glycerate kinase, MOFRL-like N-terminal domain"/>
    <property type="match status" value="1"/>
</dbReference>
<dbReference type="AlphaFoldDB" id="A0A834HMS5"/>
<keyword evidence="6" id="KW-0547">Nucleotide-binding</keyword>
<dbReference type="GO" id="GO:0005524">
    <property type="term" value="F:ATP binding"/>
    <property type="evidence" value="ECO:0007669"/>
    <property type="project" value="UniProtKB-KW"/>
</dbReference>
<reference evidence="11" key="1">
    <citation type="submission" date="2020-08" db="EMBL/GenBank/DDBJ databases">
        <title>Genome sequencing and assembly of the red palm weevil Rhynchophorus ferrugineus.</title>
        <authorList>
            <person name="Dias G.B."/>
            <person name="Bergman C.M."/>
            <person name="Manee M."/>
        </authorList>
    </citation>
    <scope>NUCLEOTIDE SEQUENCE</scope>
    <source>
        <strain evidence="11">AA-2017</strain>
        <tissue evidence="11">Whole larva</tissue>
    </source>
</reference>
<keyword evidence="12" id="KW-1185">Reference proteome</keyword>
<organism evidence="11 12">
    <name type="scientific">Rhynchophorus ferrugineus</name>
    <name type="common">Red palm weevil</name>
    <name type="synonym">Curculio ferrugineus</name>
    <dbReference type="NCBI Taxonomy" id="354439"/>
    <lineage>
        <taxon>Eukaryota</taxon>
        <taxon>Metazoa</taxon>
        <taxon>Ecdysozoa</taxon>
        <taxon>Arthropoda</taxon>
        <taxon>Hexapoda</taxon>
        <taxon>Insecta</taxon>
        <taxon>Pterygota</taxon>
        <taxon>Neoptera</taxon>
        <taxon>Endopterygota</taxon>
        <taxon>Coleoptera</taxon>
        <taxon>Polyphaga</taxon>
        <taxon>Cucujiformia</taxon>
        <taxon>Curculionidae</taxon>
        <taxon>Dryophthorinae</taxon>
        <taxon>Rhynchophorus</taxon>
    </lineage>
</organism>
<evidence type="ECO:0000256" key="4">
    <source>
        <dbReference type="ARBA" id="ARBA00020720"/>
    </source>
</evidence>
<evidence type="ECO:0000256" key="8">
    <source>
        <dbReference type="ARBA" id="ARBA00022840"/>
    </source>
</evidence>
<feature type="domain" description="MOFRL-associated" evidence="10">
    <location>
        <begin position="16"/>
        <end position="259"/>
    </location>
</feature>
<protein>
    <recommendedName>
        <fullName evidence="4">Glycerate kinase</fullName>
        <ecNumber evidence="3">2.7.1.31</ecNumber>
    </recommendedName>
</protein>
<dbReference type="PANTHER" id="PTHR12227:SF0">
    <property type="entry name" value="GLYCERATE KINASE"/>
    <property type="match status" value="1"/>
</dbReference>
<dbReference type="Gene3D" id="3.40.1480.10">
    <property type="entry name" value="MOFRL domain"/>
    <property type="match status" value="1"/>
</dbReference>
<evidence type="ECO:0000256" key="2">
    <source>
        <dbReference type="ARBA" id="ARBA00005393"/>
    </source>
</evidence>
<keyword evidence="7" id="KW-0418">Kinase</keyword>
<dbReference type="EC" id="2.7.1.31" evidence="3"/>
<dbReference type="Proteomes" id="UP000625711">
    <property type="component" value="Unassembled WGS sequence"/>
</dbReference>
<dbReference type="GO" id="GO:0008887">
    <property type="term" value="F:glycerate kinase activity"/>
    <property type="evidence" value="ECO:0007669"/>
    <property type="project" value="UniProtKB-EC"/>
</dbReference>
<dbReference type="Pfam" id="PF05161">
    <property type="entry name" value="MOFRL"/>
    <property type="match status" value="1"/>
</dbReference>
<evidence type="ECO:0000256" key="7">
    <source>
        <dbReference type="ARBA" id="ARBA00022777"/>
    </source>
</evidence>
<dbReference type="PANTHER" id="PTHR12227">
    <property type="entry name" value="GLYCERATE KINASE"/>
    <property type="match status" value="1"/>
</dbReference>
<feature type="domain" description="MOFRL" evidence="9">
    <location>
        <begin position="368"/>
        <end position="478"/>
    </location>
</feature>
<evidence type="ECO:0000259" key="10">
    <source>
        <dbReference type="Pfam" id="PF13660"/>
    </source>
</evidence>
<accession>A0A834HMS5</accession>
<keyword evidence="5" id="KW-0808">Transferase</keyword>
<comment type="similarity">
    <text evidence="2">Belongs to the glycerate kinase type-2 family.</text>
</comment>
<dbReference type="OrthoDB" id="44918at2759"/>
<comment type="caution">
    <text evidence="11">The sequence shown here is derived from an EMBL/GenBank/DDBJ whole genome shotgun (WGS) entry which is preliminary data.</text>
</comment>
<evidence type="ECO:0000256" key="6">
    <source>
        <dbReference type="ARBA" id="ARBA00022741"/>
    </source>
</evidence>
<dbReference type="InterPro" id="IPR037035">
    <property type="entry name" value="GK-like_C_sf"/>
</dbReference>
<evidence type="ECO:0000256" key="1">
    <source>
        <dbReference type="ARBA" id="ARBA00000694"/>
    </source>
</evidence>
<evidence type="ECO:0000313" key="12">
    <source>
        <dbReference type="Proteomes" id="UP000625711"/>
    </source>
</evidence>
<keyword evidence="8" id="KW-0067">ATP-binding</keyword>
<dbReference type="InterPro" id="IPR025286">
    <property type="entry name" value="MOFRL_assoc_dom"/>
</dbReference>
<comment type="catalytic activity">
    <reaction evidence="1">
        <text>(R)-glycerate + ATP = (2R)-3-phosphoglycerate + ADP + H(+)</text>
        <dbReference type="Rhea" id="RHEA:23516"/>
        <dbReference type="ChEBI" id="CHEBI:15378"/>
        <dbReference type="ChEBI" id="CHEBI:16659"/>
        <dbReference type="ChEBI" id="CHEBI:30616"/>
        <dbReference type="ChEBI" id="CHEBI:58272"/>
        <dbReference type="ChEBI" id="CHEBI:456216"/>
        <dbReference type="EC" id="2.7.1.31"/>
    </reaction>
</comment>
<gene>
    <name evidence="11" type="ORF">GWI33_021470</name>
</gene>
<dbReference type="InterPro" id="IPR007835">
    <property type="entry name" value="MOFRL"/>
</dbReference>
<sequence>MASNGVKCHGKAVDLLKNAFSVAVRSVTPSTLLRNKVRLIDGHLAVAGRNFPLSKPCYIVGFGKAVLGMAQELESVLGDSLERALITVPKGIFLNYPEIRGNLLKTICIEGAKDNIPDEDAVRGAIQIRDLVDGLEENDLLIVLISGGGSALLPLPKPPITLPEKQDIIRSLSRKGADIQELNTVRKQLSVLKGGGLAEIAYPCTVVSLILSDVVGDPLDIIASGPTTLYSDDPSRAIRILNKYDLYKSLPISIKSVLESSPATSHTNQNITDNGQYKHVHNIIIGTNKIATEAAKDYVNENNFQCAIISHQVQQDVEELSKFYAKLAKSLIEGSVDDVEALLGTVPFKLEKTGVDDLVHFDFSKKMMLIFAGEPTVVVKGKGIGGRNQQLALGFSLELNQFHCRKNIWFLSGGTDGIDGPTDAAGAIGFAGLAQQSLEHGIDAEQYLVNNDSYRFFSQYAEGLYLLKTGHTGTNVMDVHLLLIDPEN</sequence>
<evidence type="ECO:0000256" key="5">
    <source>
        <dbReference type="ARBA" id="ARBA00022679"/>
    </source>
</evidence>
<dbReference type="InterPro" id="IPR039760">
    <property type="entry name" value="MOFRL_protein"/>
</dbReference>
<dbReference type="FunFam" id="3.40.50.10180:FF:000001">
    <property type="entry name" value="Glycerate kinase"/>
    <property type="match status" value="1"/>
</dbReference>
<dbReference type="InterPro" id="IPR038614">
    <property type="entry name" value="GK_N_sf"/>
</dbReference>
<evidence type="ECO:0000256" key="3">
    <source>
        <dbReference type="ARBA" id="ARBA00012101"/>
    </source>
</evidence>
<dbReference type="EMBL" id="JAACXV010014850">
    <property type="protein sequence ID" value="KAF7265112.1"/>
    <property type="molecule type" value="Genomic_DNA"/>
</dbReference>